<organism evidence="3 4">
    <name type="scientific">Tsukamurella paurometabola (strain ATCC 8368 / DSM 20162 / CCUG 35730 / CIP 100753 / JCM 10117 / KCTC 9821 / NBRC 16120 / NCIMB 702349 / NCTC 13040)</name>
    <name type="common">Corynebacterium paurometabolum</name>
    <dbReference type="NCBI Taxonomy" id="521096"/>
    <lineage>
        <taxon>Bacteria</taxon>
        <taxon>Bacillati</taxon>
        <taxon>Actinomycetota</taxon>
        <taxon>Actinomycetes</taxon>
        <taxon>Mycobacteriales</taxon>
        <taxon>Tsukamurellaceae</taxon>
        <taxon>Tsukamurella</taxon>
    </lineage>
</organism>
<dbReference type="PANTHER" id="PTHR35176">
    <property type="entry name" value="HEME OXYGENASE HI_0854-RELATED"/>
    <property type="match status" value="1"/>
</dbReference>
<evidence type="ECO:0000313" key="3">
    <source>
        <dbReference type="EMBL" id="ADG77137.1"/>
    </source>
</evidence>
<protein>
    <submittedName>
        <fullName evidence="3">PPOX class putative F420-dependent enzyme</fullName>
    </submittedName>
</protein>
<dbReference type="EMBL" id="CP001966">
    <property type="protein sequence ID" value="ADG77137.1"/>
    <property type="molecule type" value="Genomic_DNA"/>
</dbReference>
<keyword evidence="1" id="KW-0560">Oxidoreductase</keyword>
<dbReference type="Proteomes" id="UP000001213">
    <property type="component" value="Chromosome"/>
</dbReference>
<evidence type="ECO:0000313" key="4">
    <source>
        <dbReference type="Proteomes" id="UP000001213"/>
    </source>
</evidence>
<dbReference type="HOGENOM" id="CLU_139738_0_0_11"/>
<dbReference type="GO" id="GO:0016627">
    <property type="term" value="F:oxidoreductase activity, acting on the CH-CH group of donors"/>
    <property type="evidence" value="ECO:0007669"/>
    <property type="project" value="TreeGrafter"/>
</dbReference>
<dbReference type="RefSeq" id="WP_013125179.1">
    <property type="nucleotide sequence ID" value="NC_014158.1"/>
</dbReference>
<gene>
    <name evidence="3" type="ordered locus">Tpau_0496</name>
</gene>
<dbReference type="PANTHER" id="PTHR35176:SF11">
    <property type="entry name" value="PYRIDOXAMINE 5'-PHOSPHATE OXIDASE FAMILY PROTEIN"/>
    <property type="match status" value="1"/>
</dbReference>
<keyword evidence="4" id="KW-1185">Reference proteome</keyword>
<reference evidence="4" key="1">
    <citation type="submission" date="2010-03" db="EMBL/GenBank/DDBJ databases">
        <title>The complete chromosome of Tsukamurella paurometabola DSM 20162.</title>
        <authorList>
            <consortium name="US DOE Joint Genome Institute (JGI-PGF)"/>
            <person name="Lucas S."/>
            <person name="Copeland A."/>
            <person name="Lapidus A."/>
            <person name="Glavina del Rio T."/>
            <person name="Dalin E."/>
            <person name="Tice H."/>
            <person name="Bruce D."/>
            <person name="Goodwin L."/>
            <person name="Pitluck S."/>
            <person name="Kyrpides N."/>
            <person name="Mavromatis K."/>
            <person name="Ivanova N."/>
            <person name="Mikhailova N."/>
            <person name="Munk A.C."/>
            <person name="Brettin T."/>
            <person name="Detter J.C."/>
            <person name="Tapia R."/>
            <person name="Han C."/>
            <person name="Larimer F."/>
            <person name="Land M."/>
            <person name="Hauser L."/>
            <person name="Markowitz V."/>
            <person name="Cheng J.-F."/>
            <person name="Hugenholtz P."/>
            <person name="Woyke T."/>
            <person name="Wu D."/>
            <person name="Jando M."/>
            <person name="Brambilla E."/>
            <person name="Klenk H.-P."/>
            <person name="Eisen J.A."/>
        </authorList>
    </citation>
    <scope>NUCLEOTIDE SEQUENCE [LARGE SCALE GENOMIC DNA]</scope>
    <source>
        <strain evidence="4">ATCC 8368 / DSM 20162 / CCUG 35730 / CIP 100753 / JCM 10117 / KCTC 9821 / NBRC 16120 / NCIMB 702349 / NCTC 13040</strain>
    </source>
</reference>
<evidence type="ECO:0000259" key="2">
    <source>
        <dbReference type="Pfam" id="PF01243"/>
    </source>
</evidence>
<feature type="domain" description="Pyridoxamine 5'-phosphate oxidase N-terminal" evidence="2">
    <location>
        <begin position="9"/>
        <end position="96"/>
    </location>
</feature>
<dbReference type="Pfam" id="PF01243">
    <property type="entry name" value="PNPOx_N"/>
    <property type="match status" value="1"/>
</dbReference>
<reference evidence="3 4" key="2">
    <citation type="journal article" date="2011" name="Stand. Genomic Sci.">
        <title>Complete genome sequence of Tsukamurella paurometabola type strain (no. 33).</title>
        <authorList>
            <person name="Munk A.C."/>
            <person name="Lapidus A."/>
            <person name="Lucas S."/>
            <person name="Nolan M."/>
            <person name="Tice H."/>
            <person name="Cheng J.F."/>
            <person name="Del Rio T.G."/>
            <person name="Goodwin L."/>
            <person name="Pitluck S."/>
            <person name="Liolios K."/>
            <person name="Huntemann M."/>
            <person name="Ivanova N."/>
            <person name="Mavromatis K."/>
            <person name="Mikhailova N."/>
            <person name="Pati A."/>
            <person name="Chen A."/>
            <person name="Palaniappan K."/>
            <person name="Tapia R."/>
            <person name="Han C."/>
            <person name="Land M."/>
            <person name="Hauser L."/>
            <person name="Chang Y.J."/>
            <person name="Jeffries C.D."/>
            <person name="Brettin T."/>
            <person name="Yasawong M."/>
            <person name="Brambilla E.M."/>
            <person name="Rohde M."/>
            <person name="Sikorski J."/>
            <person name="Goker M."/>
            <person name="Detter J.C."/>
            <person name="Woyke T."/>
            <person name="Bristow J."/>
            <person name="Eisen J.A."/>
            <person name="Markowitz V."/>
            <person name="Hugenholtz P."/>
            <person name="Kyrpides N.C."/>
            <person name="Klenk H.P."/>
        </authorList>
    </citation>
    <scope>NUCLEOTIDE SEQUENCE [LARGE SCALE GENOMIC DNA]</scope>
    <source>
        <strain evidence="4">ATCC 8368 / DSM 20162 / CCUG 35730 / CIP 100753 / JCM 10117 / KCTC 9821 / NBRC 16120 / NCIMB 702349 / NCTC 13040</strain>
    </source>
</reference>
<dbReference type="InterPro" id="IPR011576">
    <property type="entry name" value="Pyridox_Oxase_N"/>
</dbReference>
<dbReference type="AlphaFoldDB" id="D5US70"/>
<accession>D5US70</accession>
<dbReference type="InterPro" id="IPR019965">
    <property type="entry name" value="PPOX_F420-dep_Rv2061_put"/>
</dbReference>
<sequence>MSAATVGSVADAKYVMLTTYRKDGSAVSTPLWAVRDGADLVMWTVTDSWKVKRIRKNPAVLVQACDVRGKKTEGPQVAGVAEIVDGADAGQRIQRKYGILGFLTVAGSKIRRGQGGTVGIRVRDAS</sequence>
<name>D5US70_TSUPD</name>
<dbReference type="SUPFAM" id="SSF50475">
    <property type="entry name" value="FMN-binding split barrel"/>
    <property type="match status" value="1"/>
</dbReference>
<dbReference type="InterPro" id="IPR012349">
    <property type="entry name" value="Split_barrel_FMN-bd"/>
</dbReference>
<dbReference type="NCBIfam" id="TIGR03666">
    <property type="entry name" value="Rv2061_F420"/>
    <property type="match status" value="1"/>
</dbReference>
<dbReference type="Gene3D" id="2.30.110.10">
    <property type="entry name" value="Electron Transport, Fmn-binding Protein, Chain A"/>
    <property type="match status" value="1"/>
</dbReference>
<dbReference type="eggNOG" id="COG3871">
    <property type="taxonomic scope" value="Bacteria"/>
</dbReference>
<dbReference type="GO" id="GO:0005829">
    <property type="term" value="C:cytosol"/>
    <property type="evidence" value="ECO:0007669"/>
    <property type="project" value="TreeGrafter"/>
</dbReference>
<dbReference type="STRING" id="521096.Tpau_0496"/>
<dbReference type="KEGG" id="tpr:Tpau_0496"/>
<dbReference type="GO" id="GO:0070967">
    <property type="term" value="F:coenzyme F420 binding"/>
    <property type="evidence" value="ECO:0007669"/>
    <property type="project" value="TreeGrafter"/>
</dbReference>
<dbReference type="InterPro" id="IPR052019">
    <property type="entry name" value="F420H2_bilvrd_red/Heme_oxyg"/>
</dbReference>
<proteinExistence type="predicted"/>
<evidence type="ECO:0000256" key="1">
    <source>
        <dbReference type="ARBA" id="ARBA00023002"/>
    </source>
</evidence>